<protein>
    <recommendedName>
        <fullName evidence="4">AmmeMemoRadiSam system protein B</fullName>
    </recommendedName>
</protein>
<dbReference type="VEuPathDB" id="AmoebaDB:EIN_249450"/>
<evidence type="ECO:0000256" key="1">
    <source>
        <dbReference type="ARBA" id="ARBA00006315"/>
    </source>
</evidence>
<accession>A0A0A1UE75</accession>
<dbReference type="EMBL" id="KB206169">
    <property type="protein sequence ID" value="ELP94901.1"/>
    <property type="molecule type" value="Genomic_DNA"/>
</dbReference>
<dbReference type="OMA" id="YAAIMDG"/>
<proteinExistence type="inferred from homology"/>
<comment type="similarity">
    <text evidence="1">Belongs to the MEMO1 family.</text>
</comment>
<dbReference type="Pfam" id="PF01875">
    <property type="entry name" value="Memo"/>
    <property type="match status" value="1"/>
</dbReference>
<evidence type="ECO:0000313" key="2">
    <source>
        <dbReference type="EMBL" id="ELP94901.1"/>
    </source>
</evidence>
<evidence type="ECO:0008006" key="4">
    <source>
        <dbReference type="Google" id="ProtNLM"/>
    </source>
</evidence>
<dbReference type="NCBIfam" id="TIGR04336">
    <property type="entry name" value="AmmeMemoSam_B"/>
    <property type="match status" value="1"/>
</dbReference>
<dbReference type="PANTHER" id="PTHR11060:SF0">
    <property type="entry name" value="PROTEIN MEMO1"/>
    <property type="match status" value="1"/>
</dbReference>
<evidence type="ECO:0000313" key="3">
    <source>
        <dbReference type="Proteomes" id="UP000014680"/>
    </source>
</evidence>
<dbReference type="Gene3D" id="3.40.830.10">
    <property type="entry name" value="LigB-like"/>
    <property type="match status" value="1"/>
</dbReference>
<dbReference type="KEGG" id="eiv:EIN_249450"/>
<reference evidence="2 3" key="1">
    <citation type="submission" date="2012-10" db="EMBL/GenBank/DDBJ databases">
        <authorList>
            <person name="Zafar N."/>
            <person name="Inman J."/>
            <person name="Hall N."/>
            <person name="Lorenzi H."/>
            <person name="Caler E."/>
        </authorList>
    </citation>
    <scope>NUCLEOTIDE SEQUENCE [LARGE SCALE GENOMIC DNA]</scope>
    <source>
        <strain evidence="2 3">IP1</strain>
    </source>
</reference>
<dbReference type="AlphaFoldDB" id="A0A0A1UE75"/>
<dbReference type="InterPro" id="IPR002737">
    <property type="entry name" value="MEMO1_fam"/>
</dbReference>
<dbReference type="Proteomes" id="UP000014680">
    <property type="component" value="Unassembled WGS sequence"/>
</dbReference>
<organism evidence="2 3">
    <name type="scientific">Entamoeba invadens IP1</name>
    <dbReference type="NCBI Taxonomy" id="370355"/>
    <lineage>
        <taxon>Eukaryota</taxon>
        <taxon>Amoebozoa</taxon>
        <taxon>Evosea</taxon>
        <taxon>Archamoebae</taxon>
        <taxon>Mastigamoebida</taxon>
        <taxon>Entamoebidae</taxon>
        <taxon>Entamoeba</taxon>
    </lineage>
</organism>
<dbReference type="RefSeq" id="XP_004261672.1">
    <property type="nucleotide sequence ID" value="XM_004261624.1"/>
</dbReference>
<dbReference type="OrthoDB" id="417112at2759"/>
<gene>
    <name evidence="2" type="ORF">EIN_249450</name>
</gene>
<dbReference type="CDD" id="cd07361">
    <property type="entry name" value="MEMO_like"/>
    <property type="match status" value="1"/>
</dbReference>
<name>A0A0A1UE75_ENTIV</name>
<sequence>MDTTTTRHTAGDGRWFQSSTNGLKNEVNGYIQDAYKALPKLEGKVLGSVAPHAGFRYSGPTAGFSVAALLKDSETNGKPDVVFILGFSHSAHFEYAAIMDGAAIKSPICTSKIDTDAINIFMKDRPNMKLKYNPHNGEHSAENEIPFVQVAFPETKVVMVLIGTHKAQVFKEVSDGLLEVSKTRKMYVVASSDMLHDEDFNLVEKTDRVTADLTENVDFDGLLKNWSYENQIFCGITAVVPLMMYCKAVGCKKAITADLTNSEKVTGKRNSGWVVGYGAFIFVL</sequence>
<keyword evidence="3" id="KW-1185">Reference proteome</keyword>
<dbReference type="PANTHER" id="PTHR11060">
    <property type="entry name" value="PROTEIN MEMO1"/>
    <property type="match status" value="1"/>
</dbReference>
<dbReference type="GeneID" id="14893898"/>